<accession>A0A9W9CXV0</accession>
<gene>
    <name evidence="2" type="ORF">N0V93_005124</name>
</gene>
<feature type="compositionally biased region" description="Basic and acidic residues" evidence="1">
    <location>
        <begin position="7"/>
        <end position="29"/>
    </location>
</feature>
<evidence type="ECO:0000313" key="3">
    <source>
        <dbReference type="Proteomes" id="UP001140453"/>
    </source>
</evidence>
<protein>
    <submittedName>
        <fullName evidence="2">Uncharacterized protein</fullName>
    </submittedName>
</protein>
<evidence type="ECO:0000313" key="2">
    <source>
        <dbReference type="EMBL" id="KAJ4391506.1"/>
    </source>
</evidence>
<sequence length="145" mass="15913">MDICAGADRETDKDRQEEEALTHDEDAAHQQHTSANEPDDEEGAPTAGPSSQQDASDAQQVRREATTKRGAEIRQDKGKRRADVAEDGSTAAAAPIADVSHVDRLGKTKDTELLMQRKGLLQVPDAWLYRVDLMTGSHKRKIILV</sequence>
<comment type="caution">
    <text evidence="2">The sequence shown here is derived from an EMBL/GenBank/DDBJ whole genome shotgun (WGS) entry which is preliminary data.</text>
</comment>
<dbReference type="Proteomes" id="UP001140453">
    <property type="component" value="Unassembled WGS sequence"/>
</dbReference>
<dbReference type="EMBL" id="JAPEVB010000003">
    <property type="protein sequence ID" value="KAJ4391506.1"/>
    <property type="molecule type" value="Genomic_DNA"/>
</dbReference>
<name>A0A9W9CXV0_9PEZI</name>
<feature type="region of interest" description="Disordered" evidence="1">
    <location>
        <begin position="1"/>
        <end position="104"/>
    </location>
</feature>
<dbReference type="AlphaFoldDB" id="A0A9W9CXV0"/>
<keyword evidence="3" id="KW-1185">Reference proteome</keyword>
<reference evidence="2" key="1">
    <citation type="submission" date="2022-10" db="EMBL/GenBank/DDBJ databases">
        <title>Tapping the CABI collections for fungal endophytes: first genome assemblies for Collariella, Neodidymelliopsis, Ascochyta clinopodiicola, Didymella pomorum, Didymosphaeria variabile, Neocosmospora piperis and Neocucurbitaria cava.</title>
        <authorList>
            <person name="Hill R."/>
        </authorList>
    </citation>
    <scope>NUCLEOTIDE SEQUENCE</scope>
    <source>
        <strain evidence="2">IMI 355082</strain>
    </source>
</reference>
<feature type="compositionally biased region" description="Low complexity" evidence="1">
    <location>
        <begin position="50"/>
        <end position="59"/>
    </location>
</feature>
<evidence type="ECO:0000256" key="1">
    <source>
        <dbReference type="SAM" id="MobiDB-lite"/>
    </source>
</evidence>
<feature type="compositionally biased region" description="Basic and acidic residues" evidence="1">
    <location>
        <begin position="60"/>
        <end position="84"/>
    </location>
</feature>
<proteinExistence type="predicted"/>
<organism evidence="2 3">
    <name type="scientific">Gnomoniopsis smithogilvyi</name>
    <dbReference type="NCBI Taxonomy" id="1191159"/>
    <lineage>
        <taxon>Eukaryota</taxon>
        <taxon>Fungi</taxon>
        <taxon>Dikarya</taxon>
        <taxon>Ascomycota</taxon>
        <taxon>Pezizomycotina</taxon>
        <taxon>Sordariomycetes</taxon>
        <taxon>Sordariomycetidae</taxon>
        <taxon>Diaporthales</taxon>
        <taxon>Gnomoniaceae</taxon>
        <taxon>Gnomoniopsis</taxon>
    </lineage>
</organism>